<dbReference type="SUPFAM" id="SSF49899">
    <property type="entry name" value="Concanavalin A-like lectins/glucanases"/>
    <property type="match status" value="1"/>
</dbReference>
<organism evidence="2 3">
    <name type="scientific">Corynebacterium epidermidicanis</name>
    <dbReference type="NCBI Taxonomy" id="1050174"/>
    <lineage>
        <taxon>Bacteria</taxon>
        <taxon>Bacillati</taxon>
        <taxon>Actinomycetota</taxon>
        <taxon>Actinomycetes</taxon>
        <taxon>Mycobacteriales</taxon>
        <taxon>Corynebacteriaceae</taxon>
        <taxon>Corynebacterium</taxon>
    </lineage>
</organism>
<keyword evidence="2" id="KW-0430">Lectin</keyword>
<name>A0A0G3GLR3_9CORY</name>
<sequence>MGPLRILDRGRIVLKRFQSPRQLFILLMAVVVIVGVRPSDTLGAFTASLQYSTNTAGYAAAKATVTLVPAPTPGTSTSQTPTTTPPSVSGDGTCASSISASVRDQGIFAYEFGGDHSGDLVKDRSANQFDAVNRLERARSIYASPCAAENLAALSFVADKAMVYTMQPTIFNGGSFAVETWFRTDHGAGTLVGMYPESQPTEARLLPSFKLDVVPKTGGLVFSTLADTPGAIEFDSVSTNRSVRDGKWHHVVAIRDELTNELQIYLDGQLEASAPATHEMVDQLGYFRFGCDNIPDWPELGSQSQCYGGDMAWGAAYRRALTPTEISEHVEAAH</sequence>
<feature type="compositionally biased region" description="Low complexity" evidence="1">
    <location>
        <begin position="73"/>
        <end position="93"/>
    </location>
</feature>
<reference evidence="2 3" key="1">
    <citation type="submission" date="2015-05" db="EMBL/GenBank/DDBJ databases">
        <title>Complete genome sequence of Corynebacterium epidermidicanis DSM 45586, isolated from the skin of a dog suffering from pruritus.</title>
        <authorList>
            <person name="Ruckert C."/>
            <person name="Albersmeier A."/>
            <person name="Winkler A."/>
            <person name="Tauch A."/>
        </authorList>
    </citation>
    <scope>NUCLEOTIDE SEQUENCE [LARGE SCALE GENOMIC DNA]</scope>
    <source>
        <strain evidence="2 3">DSM 45586</strain>
    </source>
</reference>
<dbReference type="EMBL" id="CP011541">
    <property type="protein sequence ID" value="AKK02126.1"/>
    <property type="molecule type" value="Genomic_DNA"/>
</dbReference>
<proteinExistence type="predicted"/>
<dbReference type="Pfam" id="PF13385">
    <property type="entry name" value="Laminin_G_3"/>
    <property type="match status" value="1"/>
</dbReference>
<evidence type="ECO:0000313" key="3">
    <source>
        <dbReference type="Proteomes" id="UP000035368"/>
    </source>
</evidence>
<dbReference type="Proteomes" id="UP000035368">
    <property type="component" value="Chromosome"/>
</dbReference>
<dbReference type="AlphaFoldDB" id="A0A0G3GLR3"/>
<evidence type="ECO:0000313" key="2">
    <source>
        <dbReference type="EMBL" id="AKK02126.1"/>
    </source>
</evidence>
<protein>
    <submittedName>
        <fullName evidence="2">Concanavalin A-like lectin/glucanases superfamily</fullName>
    </submittedName>
</protein>
<accession>A0A0G3GLR3</accession>
<evidence type="ECO:0000256" key="1">
    <source>
        <dbReference type="SAM" id="MobiDB-lite"/>
    </source>
</evidence>
<dbReference type="Gene3D" id="2.60.120.200">
    <property type="match status" value="1"/>
</dbReference>
<gene>
    <name evidence="2" type="ORF">CEPID_01195</name>
</gene>
<dbReference type="GO" id="GO:0030246">
    <property type="term" value="F:carbohydrate binding"/>
    <property type="evidence" value="ECO:0007669"/>
    <property type="project" value="UniProtKB-KW"/>
</dbReference>
<feature type="region of interest" description="Disordered" evidence="1">
    <location>
        <begin position="71"/>
        <end position="93"/>
    </location>
</feature>
<keyword evidence="3" id="KW-1185">Reference proteome</keyword>
<dbReference type="InterPro" id="IPR013320">
    <property type="entry name" value="ConA-like_dom_sf"/>
</dbReference>
<dbReference type="KEGG" id="cei:CEPID_01195"/>
<dbReference type="PATRIC" id="fig|1050174.4.peg.241"/>
<dbReference type="STRING" id="1050174.CEPID_01195"/>